<dbReference type="EMBL" id="KQ254727">
    <property type="protein sequence ID" value="KNC69496.1"/>
    <property type="molecule type" value="Genomic_DNA"/>
</dbReference>
<evidence type="ECO:0000313" key="2">
    <source>
        <dbReference type="EMBL" id="KNC69496.1"/>
    </source>
</evidence>
<dbReference type="Proteomes" id="UP000054560">
    <property type="component" value="Unassembled WGS sequence"/>
</dbReference>
<sequence length="98" mass="11219">GPDESEDELNEHILSQKRLESTDFDYEMKQEKPPQKPDIETVSDPDQKNWSIDQGRPNLEDIVFGDLVLACGTQKLIESARDVADKKGAAFHKERFIF</sequence>
<accession>A0A0L0EYK0</accession>
<gene>
    <name evidence="2" type="ORF">SARC_17995</name>
</gene>
<dbReference type="AlphaFoldDB" id="A0A0L0EYK0"/>
<proteinExistence type="predicted"/>
<protein>
    <submittedName>
        <fullName evidence="2">Uncharacterized protein</fullName>
    </submittedName>
</protein>
<reference evidence="2 3" key="1">
    <citation type="submission" date="2011-02" db="EMBL/GenBank/DDBJ databases">
        <title>The Genome Sequence of Sphaeroforma arctica JP610.</title>
        <authorList>
            <consortium name="The Broad Institute Genome Sequencing Platform"/>
            <person name="Russ C."/>
            <person name="Cuomo C."/>
            <person name="Young S.K."/>
            <person name="Zeng Q."/>
            <person name="Gargeya S."/>
            <person name="Alvarado L."/>
            <person name="Berlin A."/>
            <person name="Chapman S.B."/>
            <person name="Chen Z."/>
            <person name="Freedman E."/>
            <person name="Gellesch M."/>
            <person name="Goldberg J."/>
            <person name="Griggs A."/>
            <person name="Gujja S."/>
            <person name="Heilman E."/>
            <person name="Heiman D."/>
            <person name="Howarth C."/>
            <person name="Mehta T."/>
            <person name="Neiman D."/>
            <person name="Pearson M."/>
            <person name="Roberts A."/>
            <person name="Saif S."/>
            <person name="Shea T."/>
            <person name="Shenoy N."/>
            <person name="Sisk P."/>
            <person name="Stolte C."/>
            <person name="Sykes S."/>
            <person name="White J."/>
            <person name="Yandava C."/>
            <person name="Burger G."/>
            <person name="Gray M.W."/>
            <person name="Holland P.W.H."/>
            <person name="King N."/>
            <person name="Lang F.B.F."/>
            <person name="Roger A.J."/>
            <person name="Ruiz-Trillo I."/>
            <person name="Haas B."/>
            <person name="Nusbaum C."/>
            <person name="Birren B."/>
        </authorList>
    </citation>
    <scope>NUCLEOTIDE SEQUENCE [LARGE SCALE GENOMIC DNA]</scope>
    <source>
        <strain evidence="2 3">JP610</strain>
    </source>
</reference>
<dbReference type="RefSeq" id="XP_014143398.1">
    <property type="nucleotide sequence ID" value="XM_014287923.1"/>
</dbReference>
<feature type="region of interest" description="Disordered" evidence="1">
    <location>
        <begin position="1"/>
        <end position="49"/>
    </location>
</feature>
<dbReference type="GeneID" id="25918499"/>
<evidence type="ECO:0000256" key="1">
    <source>
        <dbReference type="SAM" id="MobiDB-lite"/>
    </source>
</evidence>
<feature type="compositionally biased region" description="Basic and acidic residues" evidence="1">
    <location>
        <begin position="17"/>
        <end position="39"/>
    </location>
</feature>
<keyword evidence="3" id="KW-1185">Reference proteome</keyword>
<name>A0A0L0EYK0_9EUKA</name>
<evidence type="ECO:0000313" key="3">
    <source>
        <dbReference type="Proteomes" id="UP000054560"/>
    </source>
</evidence>
<feature type="non-terminal residue" evidence="2">
    <location>
        <position position="1"/>
    </location>
</feature>
<organism evidence="2 3">
    <name type="scientific">Sphaeroforma arctica JP610</name>
    <dbReference type="NCBI Taxonomy" id="667725"/>
    <lineage>
        <taxon>Eukaryota</taxon>
        <taxon>Ichthyosporea</taxon>
        <taxon>Ichthyophonida</taxon>
        <taxon>Sphaeroforma</taxon>
    </lineage>
</organism>